<dbReference type="STRING" id="617002.SAMN05660653_00415"/>
<dbReference type="GO" id="GO:0005886">
    <property type="term" value="C:plasma membrane"/>
    <property type="evidence" value="ECO:0007669"/>
    <property type="project" value="UniProtKB-SubCell"/>
</dbReference>
<comment type="similarity">
    <text evidence="6">Belongs to the ABC-4 integral membrane protein family.</text>
</comment>
<feature type="transmembrane region" description="Helical" evidence="7">
    <location>
        <begin position="988"/>
        <end position="1007"/>
    </location>
</feature>
<name>A0A1G6AJT0_9BACT</name>
<dbReference type="Pfam" id="PF02687">
    <property type="entry name" value="FtsX"/>
    <property type="match status" value="1"/>
</dbReference>
<organism evidence="9 10">
    <name type="scientific">Desulfonatronum thiosulfatophilum</name>
    <dbReference type="NCBI Taxonomy" id="617002"/>
    <lineage>
        <taxon>Bacteria</taxon>
        <taxon>Pseudomonadati</taxon>
        <taxon>Thermodesulfobacteriota</taxon>
        <taxon>Desulfovibrionia</taxon>
        <taxon>Desulfovibrionales</taxon>
        <taxon>Desulfonatronaceae</taxon>
        <taxon>Desulfonatronum</taxon>
    </lineage>
</organism>
<dbReference type="Gene3D" id="3.50.30.30">
    <property type="match status" value="1"/>
</dbReference>
<dbReference type="OrthoDB" id="9773692at2"/>
<proteinExistence type="inferred from homology"/>
<feature type="transmembrane region" description="Helical" evidence="7">
    <location>
        <begin position="958"/>
        <end position="976"/>
    </location>
</feature>
<dbReference type="PANTHER" id="PTHR30572">
    <property type="entry name" value="MEMBRANE COMPONENT OF TRANSPORTER-RELATED"/>
    <property type="match status" value="1"/>
</dbReference>
<dbReference type="InterPro" id="IPR050250">
    <property type="entry name" value="Macrolide_Exporter_MacB"/>
</dbReference>
<evidence type="ECO:0000256" key="3">
    <source>
        <dbReference type="ARBA" id="ARBA00022692"/>
    </source>
</evidence>
<gene>
    <name evidence="9" type="ORF">SAMN05660653_00415</name>
</gene>
<feature type="transmembrane region" description="Helical" evidence="7">
    <location>
        <begin position="1084"/>
        <end position="1104"/>
    </location>
</feature>
<evidence type="ECO:0000259" key="8">
    <source>
        <dbReference type="Pfam" id="PF02687"/>
    </source>
</evidence>
<reference evidence="9 10" key="1">
    <citation type="submission" date="2016-10" db="EMBL/GenBank/DDBJ databases">
        <authorList>
            <person name="de Groot N.N."/>
        </authorList>
    </citation>
    <scope>NUCLEOTIDE SEQUENCE [LARGE SCALE GENOMIC DNA]</scope>
    <source>
        <strain evidence="9 10">ASO4-2</strain>
    </source>
</reference>
<evidence type="ECO:0000256" key="7">
    <source>
        <dbReference type="SAM" id="Phobius"/>
    </source>
</evidence>
<dbReference type="Gene3D" id="3.40.630.10">
    <property type="entry name" value="Zn peptidases"/>
    <property type="match status" value="1"/>
</dbReference>
<dbReference type="GO" id="GO:0022857">
    <property type="term" value="F:transmembrane transporter activity"/>
    <property type="evidence" value="ECO:0007669"/>
    <property type="project" value="TreeGrafter"/>
</dbReference>
<evidence type="ECO:0000256" key="6">
    <source>
        <dbReference type="ARBA" id="ARBA00038076"/>
    </source>
</evidence>
<keyword evidence="10" id="KW-1185">Reference proteome</keyword>
<keyword evidence="3 7" id="KW-0812">Transmembrane</keyword>
<feature type="transmembrane region" description="Helical" evidence="7">
    <location>
        <begin position="1059"/>
        <end position="1078"/>
    </location>
</feature>
<feature type="transmembrane region" description="Helical" evidence="7">
    <location>
        <begin position="1378"/>
        <end position="1398"/>
    </location>
</feature>
<dbReference type="Proteomes" id="UP000198771">
    <property type="component" value="Unassembled WGS sequence"/>
</dbReference>
<evidence type="ECO:0000256" key="1">
    <source>
        <dbReference type="ARBA" id="ARBA00004651"/>
    </source>
</evidence>
<feature type="domain" description="ABC3 transporter permease C-terminal" evidence="8">
    <location>
        <begin position="1380"/>
        <end position="1490"/>
    </location>
</feature>
<dbReference type="InterPro" id="IPR003838">
    <property type="entry name" value="ABC3_permease_C"/>
</dbReference>
<feature type="transmembrane region" description="Helical" evidence="7">
    <location>
        <begin position="1460"/>
        <end position="1482"/>
    </location>
</feature>
<dbReference type="InterPro" id="IPR046450">
    <property type="entry name" value="PA_dom_sf"/>
</dbReference>
<evidence type="ECO:0000313" key="9">
    <source>
        <dbReference type="EMBL" id="SDB08655.1"/>
    </source>
</evidence>
<dbReference type="EMBL" id="FMXO01000002">
    <property type="protein sequence ID" value="SDB08655.1"/>
    <property type="molecule type" value="Genomic_DNA"/>
</dbReference>
<accession>A0A1G6AJT0</accession>
<keyword evidence="2" id="KW-1003">Cell membrane</keyword>
<keyword evidence="4 7" id="KW-1133">Transmembrane helix</keyword>
<evidence type="ECO:0000256" key="2">
    <source>
        <dbReference type="ARBA" id="ARBA00022475"/>
    </source>
</evidence>
<keyword evidence="5 7" id="KW-0472">Membrane</keyword>
<dbReference type="SUPFAM" id="SSF52025">
    <property type="entry name" value="PA domain"/>
    <property type="match status" value="1"/>
</dbReference>
<protein>
    <submittedName>
        <fullName evidence="9">MacB-like core domain-containing protein</fullName>
    </submittedName>
</protein>
<dbReference type="SUPFAM" id="SSF53187">
    <property type="entry name" value="Zn-dependent exopeptidases"/>
    <property type="match status" value="1"/>
</dbReference>
<sequence length="1670" mass="185758">MQRRRSHLRSAFSAAVIGLLWFAAVVCAIPASVAADAFSIREQGTDSSLFIAEYSSEPAGETTAAAVSVTDWVTVFSDLGDRIVGSDGNVQAADIIERAFADLTREEGRIIGRQSFAVPVQQHVESSLTMEEDGRTMPLRPLRLNMLSAPAITPPGITAPVIYAGTGRFSEFNGHVVEGAVVLMDMDSGKNWINASMLGASALIYVDPGPEVTAAPRNLFEDKLEQTPIDFPRFWMTETEAADFFGDLDRLREPGAATMVILSSQIAWENMATDNIYCLLPGTDPELAGELTVVQAFYDSTGYVPDRSPGADESVSIATLLSVAEALGRDPPRRPTLLLAAGGQAQGAAGVREFIWALVTSDDKLPGMAADLSRRAEQAEAAVRLLDTDDPFTSVVLADPDQSHLLRLAFQDVLRDRIDELSTKLMRLRLMRHDPAIDEPEEELERRIRDAAALRLTLMRLRWVGAPRGMDVTMTPSERDLLLQHRERTLVRQRDMAEDALEQLRHVRSSQELRSHLDGLNMVASASLHLSSHGNGVGAFDRGWLYELLDVVVRTRQFSNLDELLRNTGQRLRGADGADLSGLFHDTLRPSRIRPWQSWLPDRPFMGGEPVALAALPGFTLATVNDARAFWGTPYDVPEYMNLEYVRRQAEVVTGLVRALVDEPIPDPRADPQNGFAELTARVNLLRQGELFPDQPSVGGVFLIFQGPVRFWTMVDTTGHFHVKGLAIRRQTIHKAILEGFNFDPLTGRAVHAVDKTRTGLDNYRVRMRARDETTDLTMFHVGQSTYFSMLEPRTFHYLYVPRLIDSRTEAEPLRNWYSRLDTRASTLGTFFLERDLPLKLTLSDNFIDTKVVLLNADQEHPLGLGYRIGEWPIVPMTEYMAARDMWSLLMPRVENLEGRGIVNERIRELHTKGRQALEQAQLAREELRWDDFQREAGTSLAFASLVYNDVDRTQRDVLVGVLFYVALFIPFSYCMERLIFGFTDIHRRIVAFFGFMVLIIGAVYMVHPAFQLTYSPMVVILAFFILGLSLLVAMIIFSRFEREVEDLQRRSRHLKTMNISRAGAFTAAFILGVSNLRRRPLRTLLTCITLTILTFTIMNFTAVRSVRQEGWSQFSATASYSGAMMKYLGWQDMPVEALSIVDNFFEGRGVVAPRAWYITEDMTSAPMVPIFRGESSDIARGLVGLSHAEPLVSGLDAMLVQGRWFAEGERSAVILPEGMARRLGVRLESLEERMVTLWGQRFEVVGVLADDGLDRRPDLDGEPITPVFYPSEAAQVISTVEAEAIETGRDVLMYRSRYQHVSGDQTVIIPAETLLSLGGGAGRLKALAVSALEGEEDAVLAAELGERFGLMLFRGGRDGTSIFFAANAMSYQGFANILIPLLIAALIVLNTMIGSVHERKREIAVYTSVGLAPSHVGFLFLAESLALAVISVVTGYLLAQGAAAFLAGTPLWAGMTANYSSTAGVGAMALVIAVVLASTIYPARMAAQIAIPDVNRSWTMPKADGDRLEVVLPFLIKLEEQVCAGGFLMEYFRSHQGITHGAFSTDNLSCEAVQRGDPFFSKEHADKPQYMMTLRVWLAPFDFGIRQTVRIVFRPSSAYEGFREILVRIDREAGEHKAWQNQNKVFLNDLRKQLLVWRSLEEAMQGAYEEKFHQELADAAPSPGKDRTP</sequence>
<evidence type="ECO:0000313" key="10">
    <source>
        <dbReference type="Proteomes" id="UP000198771"/>
    </source>
</evidence>
<evidence type="ECO:0000256" key="5">
    <source>
        <dbReference type="ARBA" id="ARBA00023136"/>
    </source>
</evidence>
<comment type="subcellular location">
    <subcellularLocation>
        <location evidence="1">Cell membrane</location>
        <topology evidence="1">Multi-pass membrane protein</topology>
    </subcellularLocation>
</comment>
<feature type="transmembrane region" description="Helical" evidence="7">
    <location>
        <begin position="1019"/>
        <end position="1038"/>
    </location>
</feature>
<dbReference type="PANTHER" id="PTHR30572:SF4">
    <property type="entry name" value="ABC TRANSPORTER PERMEASE YTRF"/>
    <property type="match status" value="1"/>
</dbReference>
<evidence type="ECO:0000256" key="4">
    <source>
        <dbReference type="ARBA" id="ARBA00022989"/>
    </source>
</evidence>
<dbReference type="RefSeq" id="WP_092116729.1">
    <property type="nucleotide sequence ID" value="NZ_FMXO01000002.1"/>
</dbReference>